<dbReference type="InterPro" id="IPR012677">
    <property type="entry name" value="Nucleotide-bd_a/b_plait_sf"/>
</dbReference>
<dbReference type="InterPro" id="IPR034977">
    <property type="entry name" value="CPEB1_RRM1"/>
</dbReference>
<evidence type="ECO:0000256" key="6">
    <source>
        <dbReference type="SAM" id="MobiDB-lite"/>
    </source>
</evidence>
<dbReference type="GO" id="GO:0043022">
    <property type="term" value="F:ribosome binding"/>
    <property type="evidence" value="ECO:0007669"/>
    <property type="project" value="TreeGrafter"/>
</dbReference>
<evidence type="ECO:0000256" key="1">
    <source>
        <dbReference type="ARBA" id="ARBA00010347"/>
    </source>
</evidence>
<proteinExistence type="inferred from homology"/>
<dbReference type="Pfam" id="PF16367">
    <property type="entry name" value="RRM_7"/>
    <property type="match status" value="1"/>
</dbReference>
<dbReference type="InterPro" id="IPR035979">
    <property type="entry name" value="RBD_domain_sf"/>
</dbReference>
<keyword evidence="3" id="KW-0810">Translation regulation</keyword>
<comment type="caution">
    <text evidence="8">The sequence shown here is derived from an EMBL/GenBank/DDBJ whole genome shotgun (WGS) entry which is preliminary data.</text>
</comment>
<dbReference type="InterPro" id="IPR034819">
    <property type="entry name" value="CPEB"/>
</dbReference>
<dbReference type="InterPro" id="IPR032675">
    <property type="entry name" value="LRR_dom_sf"/>
</dbReference>
<feature type="domain" description="RRM" evidence="7">
    <location>
        <begin position="630"/>
        <end position="718"/>
    </location>
</feature>
<dbReference type="AlphaFoldDB" id="A0A177B298"/>
<dbReference type="Gene3D" id="3.30.70.330">
    <property type="match status" value="2"/>
</dbReference>
<keyword evidence="9" id="KW-1185">Reference proteome</keyword>
<evidence type="ECO:0000313" key="9">
    <source>
        <dbReference type="Proteomes" id="UP000078046"/>
    </source>
</evidence>
<dbReference type="OrthoDB" id="10033548at2759"/>
<dbReference type="CDD" id="cd19757">
    <property type="entry name" value="Bbox1"/>
    <property type="match status" value="1"/>
</dbReference>
<gene>
    <name evidence="8" type="ORF">A3Q56_03838</name>
</gene>
<sequence length="1131" mass="129341">MQECKYKSDLSKIDKNLILSNHKKMINHIFGNEFGQDIIYESWIESKNQISFTFQSIDEYIDQHQVALSLITVVKNPNVSNISIVLMESQLTEIDYNNVVEKCPNGKTDESSSMSNTHTMIDSSVASSDEKTQGDPKSTEKISEADMMILIEKLRKARIKSSDFDLFVNTPNIVETAKHYLDQEYRSDAEKNDSESCPISLPPPSDALIASNKQKVPFTETEQFKRLKTRFGFLFNQNGNSQFNKEKLKTMIDERLKNRMNPSVPDQNSGVQLSSYFFDQHTKDEERKRLNDNNIVEIEKKRLFNETIRSLALSKNDVFDDVDKKSIKRVRFCDENATDKKEPEFSSTPINKVFGELEFDKNVDTENNVSLSSCRRTISWPNNGNSSKLSNVKNITSIQQPTRSHSFSGDTNLSKSDSGAFLSGNVSPNIFNKISPYTAAIREKADKLAARNKIAGILGHDYLSNNSSFSDSSHDWTINKNDTSLREYLNNARLRQSEIKPNMMLPSGSMDNFRNYSNGMLNSVGVNPMQYQNSVPLYYSQMESGINYSTINDQRAFRQDELNHIIPDNSNQTEDTLAKIGAVLNTSYHDPFSIEKAAKIHRNSASIYDAKCTWSGQLTRIIHKEETFSTKVFLGGVPWDITESGLQSVFQEFGNIEVEWPNKESSSGRYPTKAGYVFIIFEEEHSVRNLVEACTTANDGQYYYRISSRKMRCKEVQIIPWVIADSNYSSCPSHQRLDGEKTIFVGALHGMINAYSLAQIVNDIFGNVVFAGIDTDKHKYPIGSGRVTFSSHKSYMNAVTTAFVEIKTPKFSKKIQIDPYLDDAICDICSLKPGPYFCRDFNCFRYFCRPCWLWTHSFDATRHHFKNFIWRQVNIHGKTVFSTILEFFFNFPVKFLNMNSSLIHGCVKSRCNIFSTLRFLDLGHVKMETMCIITIFQNAKGLIAINAEFTFFEENMLRALNTNLKYLNVNSCRNITCIEPFSTLNSCEYLNIGYLGTLSFKNMSANFFCNLKHLVLSGSTIKCSSELYNIVSFCKLLNFLDLSDCSAVTCSFMKKLCCKPIAKNLETLSISRCYNARTFDWRYLDSLNSLKTLYAFDLVKKSFKFDRIKLNSCIIDPFLSIHEYYRTNKNF</sequence>
<dbReference type="PROSITE" id="PS50102">
    <property type="entry name" value="RRM"/>
    <property type="match status" value="1"/>
</dbReference>
<accession>A0A177B298</accession>
<feature type="compositionally biased region" description="Basic and acidic residues" evidence="6">
    <location>
        <begin position="128"/>
        <end position="141"/>
    </location>
</feature>
<evidence type="ECO:0000256" key="5">
    <source>
        <dbReference type="PROSITE-ProRule" id="PRU00176"/>
    </source>
</evidence>
<dbReference type="SMART" id="SM00360">
    <property type="entry name" value="RRM"/>
    <property type="match status" value="2"/>
</dbReference>
<dbReference type="GO" id="GO:2000766">
    <property type="term" value="P:negative regulation of cytoplasmic translation"/>
    <property type="evidence" value="ECO:0007669"/>
    <property type="project" value="TreeGrafter"/>
</dbReference>
<dbReference type="Gene3D" id="3.80.10.10">
    <property type="entry name" value="Ribonuclease Inhibitor"/>
    <property type="match status" value="2"/>
</dbReference>
<dbReference type="InterPro" id="IPR032296">
    <property type="entry name" value="CEBP_ZZ"/>
</dbReference>
<keyword evidence="2" id="KW-0677">Repeat</keyword>
<dbReference type="InterPro" id="IPR000504">
    <property type="entry name" value="RRM_dom"/>
</dbReference>
<dbReference type="FunFam" id="3.30.70.330:FF:000086">
    <property type="entry name" value="Putative Cytoplasmic polyadenylation element-binding protein 1"/>
    <property type="match status" value="1"/>
</dbReference>
<dbReference type="Gene3D" id="4.10.640.40">
    <property type="entry name" value="Cytoplasmic polyadenylation element-binding protein, ZZ domain"/>
    <property type="match status" value="1"/>
</dbReference>
<dbReference type="GO" id="GO:0003730">
    <property type="term" value="F:mRNA 3'-UTR binding"/>
    <property type="evidence" value="ECO:0007669"/>
    <property type="project" value="InterPro"/>
</dbReference>
<dbReference type="GO" id="GO:0043005">
    <property type="term" value="C:neuron projection"/>
    <property type="evidence" value="ECO:0007669"/>
    <property type="project" value="TreeGrafter"/>
</dbReference>
<dbReference type="PANTHER" id="PTHR12566">
    <property type="entry name" value="CYTOPLASMIC POLYADENYLATION ELEMENT BINDING PROTEIN CPEB"/>
    <property type="match status" value="1"/>
</dbReference>
<protein>
    <submittedName>
        <fullName evidence="8">CPE-binding protein</fullName>
    </submittedName>
</protein>
<name>A0A177B298_9BILA</name>
<dbReference type="Pfam" id="PF16366">
    <property type="entry name" value="CEBP_ZZ"/>
    <property type="match status" value="1"/>
</dbReference>
<feature type="region of interest" description="Disordered" evidence="6">
    <location>
        <begin position="122"/>
        <end position="141"/>
    </location>
</feature>
<dbReference type="CDD" id="cd12723">
    <property type="entry name" value="RRM1_CPEB1"/>
    <property type="match status" value="1"/>
</dbReference>
<dbReference type="GO" id="GO:0005634">
    <property type="term" value="C:nucleus"/>
    <property type="evidence" value="ECO:0007669"/>
    <property type="project" value="TreeGrafter"/>
</dbReference>
<evidence type="ECO:0000256" key="4">
    <source>
        <dbReference type="ARBA" id="ARBA00022884"/>
    </source>
</evidence>
<keyword evidence="4 5" id="KW-0694">RNA-binding</keyword>
<comment type="similarity">
    <text evidence="1">Belongs to the RRM CPEB family.</text>
</comment>
<evidence type="ECO:0000259" key="7">
    <source>
        <dbReference type="PROSITE" id="PS50102"/>
    </source>
</evidence>
<dbReference type="GO" id="GO:0045202">
    <property type="term" value="C:synapse"/>
    <property type="evidence" value="ECO:0007669"/>
    <property type="project" value="TreeGrafter"/>
</dbReference>
<dbReference type="GO" id="GO:0008135">
    <property type="term" value="F:translation factor activity, RNA binding"/>
    <property type="evidence" value="ECO:0007669"/>
    <property type="project" value="TreeGrafter"/>
</dbReference>
<dbReference type="CDD" id="cd12725">
    <property type="entry name" value="RRM2_CPEB1"/>
    <property type="match status" value="1"/>
</dbReference>
<evidence type="ECO:0000256" key="3">
    <source>
        <dbReference type="ARBA" id="ARBA00022845"/>
    </source>
</evidence>
<dbReference type="SUPFAM" id="SSF52047">
    <property type="entry name" value="RNI-like"/>
    <property type="match status" value="1"/>
</dbReference>
<dbReference type="EMBL" id="LWCA01000452">
    <property type="protein sequence ID" value="OAF68399.1"/>
    <property type="molecule type" value="Genomic_DNA"/>
</dbReference>
<dbReference type="Proteomes" id="UP000078046">
    <property type="component" value="Unassembled WGS sequence"/>
</dbReference>
<evidence type="ECO:0000313" key="8">
    <source>
        <dbReference type="EMBL" id="OAF68399.1"/>
    </source>
</evidence>
<dbReference type="Pfam" id="PF16368">
    <property type="entry name" value="CEBP1_N"/>
    <property type="match status" value="1"/>
</dbReference>
<dbReference type="GO" id="GO:0005737">
    <property type="term" value="C:cytoplasm"/>
    <property type="evidence" value="ECO:0007669"/>
    <property type="project" value="TreeGrafter"/>
</dbReference>
<reference evidence="8 9" key="1">
    <citation type="submission" date="2016-04" db="EMBL/GenBank/DDBJ databases">
        <title>The genome of Intoshia linei affirms orthonectids as highly simplified spiralians.</title>
        <authorList>
            <person name="Mikhailov K.V."/>
            <person name="Slusarev G.S."/>
            <person name="Nikitin M.A."/>
            <person name="Logacheva M.D."/>
            <person name="Penin A."/>
            <person name="Aleoshin V."/>
            <person name="Panchin Y.V."/>
        </authorList>
    </citation>
    <scope>NUCLEOTIDE SEQUENCE [LARGE SCALE GENOMIC DNA]</scope>
    <source>
        <strain evidence="8">Intl2013</strain>
        <tissue evidence="8">Whole animal</tissue>
    </source>
</reference>
<dbReference type="GO" id="GO:0000900">
    <property type="term" value="F:mRNA regulatory element binding translation repressor activity"/>
    <property type="evidence" value="ECO:0007669"/>
    <property type="project" value="TreeGrafter"/>
</dbReference>
<dbReference type="SUPFAM" id="SSF54928">
    <property type="entry name" value="RNA-binding domain, RBD"/>
    <property type="match status" value="1"/>
</dbReference>
<dbReference type="PANTHER" id="PTHR12566:SF9">
    <property type="entry name" value="CYTOPLASMIC POLYADENYLATION ELEMENT-BINDING PROTEIN 1"/>
    <property type="match status" value="1"/>
</dbReference>
<dbReference type="InterPro" id="IPR032292">
    <property type="entry name" value="CEBP1_N"/>
</dbReference>
<dbReference type="InterPro" id="IPR038446">
    <property type="entry name" value="CEBP_ZZ_sf"/>
</dbReference>
<dbReference type="FunFam" id="3.30.70.330:FF:000054">
    <property type="entry name" value="Cytoplasmic polyadenylation element-binding protein 1"/>
    <property type="match status" value="1"/>
</dbReference>
<evidence type="ECO:0000256" key="2">
    <source>
        <dbReference type="ARBA" id="ARBA00022737"/>
    </source>
</evidence>
<organism evidence="8 9">
    <name type="scientific">Intoshia linei</name>
    <dbReference type="NCBI Taxonomy" id="1819745"/>
    <lineage>
        <taxon>Eukaryota</taxon>
        <taxon>Metazoa</taxon>
        <taxon>Spiralia</taxon>
        <taxon>Lophotrochozoa</taxon>
        <taxon>Mesozoa</taxon>
        <taxon>Orthonectida</taxon>
        <taxon>Rhopaluridae</taxon>
        <taxon>Intoshia</taxon>
    </lineage>
</organism>